<evidence type="ECO:0000313" key="4">
    <source>
        <dbReference type="Proteomes" id="UP000256829"/>
    </source>
</evidence>
<organism evidence="3 4">
    <name type="scientific">Lysobacter soli</name>
    <dbReference type="NCBI Taxonomy" id="453783"/>
    <lineage>
        <taxon>Bacteria</taxon>
        <taxon>Pseudomonadati</taxon>
        <taxon>Pseudomonadota</taxon>
        <taxon>Gammaproteobacteria</taxon>
        <taxon>Lysobacterales</taxon>
        <taxon>Lysobacteraceae</taxon>
        <taxon>Lysobacter</taxon>
    </lineage>
</organism>
<gene>
    <name evidence="3" type="ORF">DX912_00145</name>
</gene>
<keyword evidence="3" id="KW-0378">Hydrolase</keyword>
<comment type="caution">
    <text evidence="3">The sequence shown here is derived from an EMBL/GenBank/DDBJ whole genome shotgun (WGS) entry which is preliminary data.</text>
</comment>
<evidence type="ECO:0000256" key="1">
    <source>
        <dbReference type="SAM" id="MobiDB-lite"/>
    </source>
</evidence>
<dbReference type="InterPro" id="IPR051781">
    <property type="entry name" value="Metallo-dep_Hydrolase"/>
</dbReference>
<dbReference type="InterPro" id="IPR011059">
    <property type="entry name" value="Metal-dep_hydrolase_composite"/>
</dbReference>
<dbReference type="CDD" id="cd01299">
    <property type="entry name" value="Met_dep_hydrolase_A"/>
    <property type="match status" value="1"/>
</dbReference>
<dbReference type="EMBL" id="QTJR01000001">
    <property type="protein sequence ID" value="RDY69225.1"/>
    <property type="molecule type" value="Genomic_DNA"/>
</dbReference>
<feature type="region of interest" description="Disordered" evidence="1">
    <location>
        <begin position="25"/>
        <end position="44"/>
    </location>
</feature>
<dbReference type="RefSeq" id="WP_115840447.1">
    <property type="nucleotide sequence ID" value="NZ_QTJR01000001.1"/>
</dbReference>
<feature type="compositionally biased region" description="Low complexity" evidence="1">
    <location>
        <begin position="28"/>
        <end position="44"/>
    </location>
</feature>
<dbReference type="SUPFAM" id="SSF51338">
    <property type="entry name" value="Composite domain of metallo-dependent hydrolases"/>
    <property type="match status" value="1"/>
</dbReference>
<dbReference type="Proteomes" id="UP000256829">
    <property type="component" value="Unassembled WGS sequence"/>
</dbReference>
<evidence type="ECO:0000259" key="2">
    <source>
        <dbReference type="Pfam" id="PF01979"/>
    </source>
</evidence>
<dbReference type="Gene3D" id="2.30.40.10">
    <property type="entry name" value="Urease, subunit C, domain 1"/>
    <property type="match status" value="1"/>
</dbReference>
<accession>A0A3D8VIR3</accession>
<proteinExistence type="predicted"/>
<keyword evidence="4" id="KW-1185">Reference proteome</keyword>
<protein>
    <submittedName>
        <fullName evidence="3">Amidohydrolase family protein</fullName>
    </submittedName>
</protein>
<dbReference type="InterPro" id="IPR006680">
    <property type="entry name" value="Amidohydro-rel"/>
</dbReference>
<dbReference type="AlphaFoldDB" id="A0A3D8VIR3"/>
<dbReference type="SUPFAM" id="SSF51556">
    <property type="entry name" value="Metallo-dependent hydrolases"/>
    <property type="match status" value="1"/>
</dbReference>
<name>A0A3D8VIR3_9GAMM</name>
<feature type="domain" description="Amidohydrolase-related" evidence="2">
    <location>
        <begin position="102"/>
        <end position="456"/>
    </location>
</feature>
<dbReference type="Gene3D" id="3.20.20.140">
    <property type="entry name" value="Metal-dependent hydrolases"/>
    <property type="match status" value="1"/>
</dbReference>
<dbReference type="Pfam" id="PF01979">
    <property type="entry name" value="Amidohydro_1"/>
    <property type="match status" value="1"/>
</dbReference>
<evidence type="ECO:0000313" key="3">
    <source>
        <dbReference type="EMBL" id="RDY69225.1"/>
    </source>
</evidence>
<dbReference type="InterPro" id="IPR032466">
    <property type="entry name" value="Metal_Hydrolase"/>
</dbReference>
<dbReference type="PANTHER" id="PTHR43135:SF3">
    <property type="entry name" value="ALPHA-D-RIBOSE 1-METHYLPHOSPHONATE 5-TRIPHOSPHATE DIPHOSPHATASE"/>
    <property type="match status" value="1"/>
</dbReference>
<dbReference type="PANTHER" id="PTHR43135">
    <property type="entry name" value="ALPHA-D-RIBOSE 1-METHYLPHOSPHONATE 5-TRIPHOSPHATE DIPHOSPHATASE"/>
    <property type="match status" value="1"/>
</dbReference>
<dbReference type="InterPro" id="IPR057744">
    <property type="entry name" value="OTAase-like"/>
</dbReference>
<reference evidence="3 4" key="1">
    <citation type="submission" date="2018-08" db="EMBL/GenBank/DDBJ databases">
        <title>Lysobacter soli KCTC 22011, whole genome shotgun sequence.</title>
        <authorList>
            <person name="Zhang X."/>
            <person name="Feng G."/>
            <person name="Zhu H."/>
        </authorList>
    </citation>
    <scope>NUCLEOTIDE SEQUENCE [LARGE SCALE GENOMIC DNA]</scope>
    <source>
        <strain evidence="3 4">KCTC 22011</strain>
    </source>
</reference>
<sequence>MAPLRTIVVAAVFCVAACSGDKTPQLTAKDAAPPAPADAGASAPPAQTSVLFRNVRIFNGVDPTLQAATDVLVRGNRIATIGKSDVNFAEPGMTIIDGGGRTLMPGLIDMHWHTLAVRPSIAVALQASTGYLNLMAGAEASDTLQRGFTTVRDVGGASFGLKRAIDEGWQAGPRIYPSGAIISVTGGHGDFRSPEELPRTLGSADSRMETMGDTAIADTPDEVRTRVREQLMRGASQIKFTAGGGVSSPHSPLDVVTFTPEEVRAAVQGANNWGTYVTAHAYTPAAIKQAVEAGVQCIEHGNLMDEETAQLLANRGVWLSIQPLPEELLRAFPPDSEEYAKGREVLTGTDRAYQLAKKYHLKTAFGTDVLFSAALARRQGELLASLTKWYTPAEALIMATSTNAQLLGLSGKRNPYPGRLGVVEAGAFADLLLVEGDPLSDIRIITRPQENFRVIVKNGRIYKNTIK</sequence>
<dbReference type="GO" id="GO:0016810">
    <property type="term" value="F:hydrolase activity, acting on carbon-nitrogen (but not peptide) bonds"/>
    <property type="evidence" value="ECO:0007669"/>
    <property type="project" value="InterPro"/>
</dbReference>